<evidence type="ECO:0000256" key="4">
    <source>
        <dbReference type="ARBA" id="ARBA00022989"/>
    </source>
</evidence>
<evidence type="ECO:0000313" key="10">
    <source>
        <dbReference type="EMBL" id="MSS42488.1"/>
    </source>
</evidence>
<reference evidence="10 11" key="1">
    <citation type="submission" date="2019-08" db="EMBL/GenBank/DDBJ databases">
        <title>In-depth cultivation of the pig gut microbiome towards novel bacterial diversity and tailored functional studies.</title>
        <authorList>
            <person name="Wylensek D."/>
            <person name="Hitch T.C.A."/>
            <person name="Clavel T."/>
        </authorList>
    </citation>
    <scope>NUCLEOTIDE SEQUENCE [LARGE SCALE GENOMIC DNA]</scope>
    <source>
        <strain evidence="10 11">Med78-601-WT-4W-RMD-3</strain>
    </source>
</reference>
<sequence>MKFYNLLRTAWYSMRAYKLRIFLTMIGIIIGIASVSAILAIGEGVKKEATSSIEKSNLNKITINYNAGFESDDVTVRPFEKSDINEIKKVSGVQKVKENDEEQIFAFNDFEEISYFNRHTSTEFKKHEEKDKDRKVSFGRNINSIEGKSNKRVIFLSYRVAEELFKEPEKALGKAVKMKGELFEVVGIGREINMENFEISLGNMDQMQDDVSIVPEKAIREKKKSEDSIQNISIFLEPGVDKDEVINEVKEKLHELHPDVKGEYEEFNLQEIIDSMQKVIGSITLFVAFAAGISLLVGGIGVMNIMYVSVTERKREIGIRRAIGAKPRSIMLQFLVEAIFITIIGGLLGIILGYLIAIIAGEFMPIKPVMTVKNFLGASSISVMTGLIFGIVPASKASKLDPIKAIYK</sequence>
<dbReference type="OrthoDB" id="9770036at2"/>
<keyword evidence="3 7" id="KW-0812">Transmembrane</keyword>
<protein>
    <submittedName>
        <fullName evidence="10">FtsX-like permease family protein</fullName>
    </submittedName>
</protein>
<keyword evidence="2" id="KW-1003">Cell membrane</keyword>
<feature type="transmembrane region" description="Helical" evidence="7">
    <location>
        <begin position="375"/>
        <end position="394"/>
    </location>
</feature>
<evidence type="ECO:0000256" key="1">
    <source>
        <dbReference type="ARBA" id="ARBA00004651"/>
    </source>
</evidence>
<dbReference type="InterPro" id="IPR003838">
    <property type="entry name" value="ABC3_permease_C"/>
</dbReference>
<dbReference type="GO" id="GO:0022857">
    <property type="term" value="F:transmembrane transporter activity"/>
    <property type="evidence" value="ECO:0007669"/>
    <property type="project" value="TreeGrafter"/>
</dbReference>
<evidence type="ECO:0000313" key="11">
    <source>
        <dbReference type="Proteomes" id="UP000462760"/>
    </source>
</evidence>
<dbReference type="Pfam" id="PF12704">
    <property type="entry name" value="MacB_PCD"/>
    <property type="match status" value="1"/>
</dbReference>
<keyword evidence="4 7" id="KW-1133">Transmembrane helix</keyword>
<dbReference type="PANTHER" id="PTHR30572">
    <property type="entry name" value="MEMBRANE COMPONENT OF TRANSPORTER-RELATED"/>
    <property type="match status" value="1"/>
</dbReference>
<dbReference type="Pfam" id="PF02687">
    <property type="entry name" value="FtsX"/>
    <property type="match status" value="1"/>
</dbReference>
<evidence type="ECO:0000259" key="8">
    <source>
        <dbReference type="Pfam" id="PF02687"/>
    </source>
</evidence>
<evidence type="ECO:0000256" key="3">
    <source>
        <dbReference type="ARBA" id="ARBA00022692"/>
    </source>
</evidence>
<feature type="transmembrane region" description="Helical" evidence="7">
    <location>
        <begin position="331"/>
        <end position="360"/>
    </location>
</feature>
<feature type="transmembrane region" description="Helical" evidence="7">
    <location>
        <begin position="285"/>
        <end position="310"/>
    </location>
</feature>
<comment type="similarity">
    <text evidence="6">Belongs to the ABC-4 integral membrane protein family.</text>
</comment>
<dbReference type="PANTHER" id="PTHR30572:SF4">
    <property type="entry name" value="ABC TRANSPORTER PERMEASE YTRF"/>
    <property type="match status" value="1"/>
</dbReference>
<name>A0A844FES4_9FIRM</name>
<proteinExistence type="inferred from homology"/>
<comment type="subcellular location">
    <subcellularLocation>
        <location evidence="1">Cell membrane</location>
        <topology evidence="1">Multi-pass membrane protein</topology>
    </subcellularLocation>
</comment>
<dbReference type="GO" id="GO:0005886">
    <property type="term" value="C:plasma membrane"/>
    <property type="evidence" value="ECO:0007669"/>
    <property type="project" value="UniProtKB-SubCell"/>
</dbReference>
<dbReference type="InterPro" id="IPR050250">
    <property type="entry name" value="Macrolide_Exporter_MacB"/>
</dbReference>
<dbReference type="AlphaFoldDB" id="A0A844FES4"/>
<feature type="transmembrane region" description="Helical" evidence="7">
    <location>
        <begin position="21"/>
        <end position="42"/>
    </location>
</feature>
<gene>
    <name evidence="10" type="ORF">FYJ27_01885</name>
</gene>
<evidence type="ECO:0000256" key="5">
    <source>
        <dbReference type="ARBA" id="ARBA00023136"/>
    </source>
</evidence>
<dbReference type="RefSeq" id="WP_154482315.1">
    <property type="nucleotide sequence ID" value="NZ_JAHLOA010000002.1"/>
</dbReference>
<evidence type="ECO:0000256" key="6">
    <source>
        <dbReference type="ARBA" id="ARBA00038076"/>
    </source>
</evidence>
<feature type="domain" description="ABC3 transporter permease C-terminal" evidence="8">
    <location>
        <begin position="289"/>
        <end position="402"/>
    </location>
</feature>
<evidence type="ECO:0000256" key="2">
    <source>
        <dbReference type="ARBA" id="ARBA00022475"/>
    </source>
</evidence>
<dbReference type="Proteomes" id="UP000462760">
    <property type="component" value="Unassembled WGS sequence"/>
</dbReference>
<comment type="caution">
    <text evidence="10">The sequence shown here is derived from an EMBL/GenBank/DDBJ whole genome shotgun (WGS) entry which is preliminary data.</text>
</comment>
<evidence type="ECO:0000256" key="7">
    <source>
        <dbReference type="SAM" id="Phobius"/>
    </source>
</evidence>
<feature type="domain" description="MacB-like periplasmic core" evidence="9">
    <location>
        <begin position="22"/>
        <end position="251"/>
    </location>
</feature>
<dbReference type="InterPro" id="IPR025857">
    <property type="entry name" value="MacB_PCD"/>
</dbReference>
<organism evidence="10 11">
    <name type="scientific">Anaerosalibacter bizertensis</name>
    <dbReference type="NCBI Taxonomy" id="932217"/>
    <lineage>
        <taxon>Bacteria</taxon>
        <taxon>Bacillati</taxon>
        <taxon>Bacillota</taxon>
        <taxon>Tissierellia</taxon>
        <taxon>Tissierellales</taxon>
        <taxon>Sporanaerobacteraceae</taxon>
        <taxon>Anaerosalibacter</taxon>
    </lineage>
</organism>
<dbReference type="EMBL" id="VULR01000002">
    <property type="protein sequence ID" value="MSS42488.1"/>
    <property type="molecule type" value="Genomic_DNA"/>
</dbReference>
<accession>A0A844FES4</accession>
<evidence type="ECO:0000259" key="9">
    <source>
        <dbReference type="Pfam" id="PF12704"/>
    </source>
</evidence>
<keyword evidence="5 7" id="KW-0472">Membrane</keyword>